<dbReference type="AlphaFoldDB" id="M3G6U7"/>
<dbReference type="Proteomes" id="UP000011770">
    <property type="component" value="Unassembled WGS sequence"/>
</dbReference>
<organism evidence="1 2">
    <name type="scientific">Leptospira weilii serovar Topaz str. LT2116</name>
    <dbReference type="NCBI Taxonomy" id="1088540"/>
    <lineage>
        <taxon>Bacteria</taxon>
        <taxon>Pseudomonadati</taxon>
        <taxon>Spirochaetota</taxon>
        <taxon>Spirochaetia</taxon>
        <taxon>Leptospirales</taxon>
        <taxon>Leptospiraceae</taxon>
        <taxon>Leptospira</taxon>
    </lineage>
</organism>
<accession>M3G6U7</accession>
<proteinExistence type="predicted"/>
<comment type="caution">
    <text evidence="1">The sequence shown here is derived from an EMBL/GenBank/DDBJ whole genome shotgun (WGS) entry which is preliminary data.</text>
</comment>
<name>M3G6U7_9LEPT</name>
<reference evidence="1 2" key="1">
    <citation type="submission" date="2013-01" db="EMBL/GenBank/DDBJ databases">
        <authorList>
            <person name="Harkins D.M."/>
            <person name="Durkin A.S."/>
            <person name="Brinkac L.M."/>
            <person name="Haft D.H."/>
            <person name="Selengut J.D."/>
            <person name="Sanka R."/>
            <person name="DePew J."/>
            <person name="Purushe J."/>
            <person name="Tulsiani S.M."/>
            <person name="Graham G.C."/>
            <person name="Burns M.-A."/>
            <person name="Dohnt M.F."/>
            <person name="Smythe L.D."/>
            <person name="McKay D.B."/>
            <person name="Craig S.B."/>
            <person name="Vinetz J.M."/>
            <person name="Sutton G.G."/>
            <person name="Nierman W.C."/>
            <person name="Fouts D.E."/>
        </authorList>
    </citation>
    <scope>NUCLEOTIDE SEQUENCE [LARGE SCALE GENOMIC DNA]</scope>
    <source>
        <strain evidence="1 2">LT2116</strain>
    </source>
</reference>
<evidence type="ECO:0000313" key="2">
    <source>
        <dbReference type="Proteomes" id="UP000011770"/>
    </source>
</evidence>
<protein>
    <submittedName>
        <fullName evidence="1">Uncharacterized protein</fullName>
    </submittedName>
</protein>
<dbReference type="EMBL" id="AHOR02000031">
    <property type="protein sequence ID" value="EMF81694.1"/>
    <property type="molecule type" value="Genomic_DNA"/>
</dbReference>
<evidence type="ECO:0000313" key="1">
    <source>
        <dbReference type="EMBL" id="EMF81694.1"/>
    </source>
</evidence>
<gene>
    <name evidence="1" type="ORF">LEP1GSC188_2306</name>
</gene>
<sequence>MSSRKKIRKNFLKLEIPTISEFVRKIAICGSSHILRIEAISKILYLFLKGRFDSNHSKIFLR</sequence>